<dbReference type="AlphaFoldDB" id="A0A814HEB7"/>
<keyword evidence="3" id="KW-1185">Reference proteome</keyword>
<accession>A0A814HEB7</accession>
<name>A0A814HEB7_9BILA</name>
<evidence type="ECO:0000313" key="2">
    <source>
        <dbReference type="EMBL" id="CAF1009690.1"/>
    </source>
</evidence>
<gene>
    <name evidence="2" type="ORF">OXX778_LOCUS16829</name>
</gene>
<feature type="compositionally biased region" description="Acidic residues" evidence="1">
    <location>
        <begin position="96"/>
        <end position="110"/>
    </location>
</feature>
<feature type="region of interest" description="Disordered" evidence="1">
    <location>
        <begin position="84"/>
        <end position="135"/>
    </location>
</feature>
<proteinExistence type="predicted"/>
<organism evidence="2 3">
    <name type="scientific">Brachionus calyciflorus</name>
    <dbReference type="NCBI Taxonomy" id="104777"/>
    <lineage>
        <taxon>Eukaryota</taxon>
        <taxon>Metazoa</taxon>
        <taxon>Spiralia</taxon>
        <taxon>Gnathifera</taxon>
        <taxon>Rotifera</taxon>
        <taxon>Eurotatoria</taxon>
        <taxon>Monogononta</taxon>
        <taxon>Pseudotrocha</taxon>
        <taxon>Ploima</taxon>
        <taxon>Brachionidae</taxon>
        <taxon>Brachionus</taxon>
    </lineage>
</organism>
<feature type="compositionally biased region" description="Basic residues" evidence="1">
    <location>
        <begin position="118"/>
        <end position="127"/>
    </location>
</feature>
<evidence type="ECO:0008006" key="4">
    <source>
        <dbReference type="Google" id="ProtNLM"/>
    </source>
</evidence>
<dbReference type="Proteomes" id="UP000663879">
    <property type="component" value="Unassembled WGS sequence"/>
</dbReference>
<reference evidence="2" key="1">
    <citation type="submission" date="2021-02" db="EMBL/GenBank/DDBJ databases">
        <authorList>
            <person name="Nowell W R."/>
        </authorList>
    </citation>
    <scope>NUCLEOTIDE SEQUENCE</scope>
    <source>
        <strain evidence="2">Ploen Becks lab</strain>
    </source>
</reference>
<evidence type="ECO:0000256" key="1">
    <source>
        <dbReference type="SAM" id="MobiDB-lite"/>
    </source>
</evidence>
<protein>
    <recommendedName>
        <fullName evidence="4">BEN domain-containing protein</fullName>
    </recommendedName>
</protein>
<dbReference type="EMBL" id="CAJNOC010004105">
    <property type="protein sequence ID" value="CAF1009690.1"/>
    <property type="molecule type" value="Genomic_DNA"/>
</dbReference>
<sequence>MSVSQNKTRPNRTFTTKEDIWFLVDFLDGSYASVLKKLCKIQPDNKHIKVKIKNKYYEGVIVKEGNKKMIEKIVNTLEVNIVHTSDENERNSSSSENDDEYDDDDDDDVELSQSQAKSMKRHSRHFSPNREKNTDDSILNDLIQSCQNHSSNSANDGISIRTQQNSDEVTRLTIDPNPILIEERHELGDREISPNLNDIPQTSREILNNDLSSSNSQNQESNMSTNLIQKIAVPRLILEMDDNAMINGRDMKIITNSLVESINNLIEQLNQVSFRNCIQENETRRWIFNGVDLLKDIRSKDPYEFAKDIIPYFFSEQEIQDHILCYENEKSSKQSSRSPVPKEKLDEFISCIKTKWDLTDEKFNRKYYKDIKKAFDAKGRNLIHKKKKAENNSNTSQ</sequence>
<comment type="caution">
    <text evidence="2">The sequence shown here is derived from an EMBL/GenBank/DDBJ whole genome shotgun (WGS) entry which is preliminary data.</text>
</comment>
<evidence type="ECO:0000313" key="3">
    <source>
        <dbReference type="Proteomes" id="UP000663879"/>
    </source>
</evidence>